<feature type="transmembrane region" description="Helical" evidence="1">
    <location>
        <begin position="48"/>
        <end position="66"/>
    </location>
</feature>
<comment type="caution">
    <text evidence="2">The sequence shown here is derived from an EMBL/GenBank/DDBJ whole genome shotgun (WGS) entry which is preliminary data.</text>
</comment>
<keyword evidence="1" id="KW-0812">Transmembrane</keyword>
<feature type="transmembrane region" description="Helical" evidence="1">
    <location>
        <begin position="103"/>
        <end position="124"/>
    </location>
</feature>
<dbReference type="PATRIC" id="fig|1441923.3.peg.2089"/>
<dbReference type="PROSITE" id="PS51257">
    <property type="entry name" value="PROKAR_LIPOPROTEIN"/>
    <property type="match status" value="1"/>
</dbReference>
<evidence type="ECO:0000256" key="1">
    <source>
        <dbReference type="SAM" id="Phobius"/>
    </source>
</evidence>
<reference evidence="2 3" key="1">
    <citation type="journal article" date="2015" name="Genome Announc.">
        <title>Draft Genome Sequence of Rhodococcus rhodochrous Strain KG-21, a Soil Isolate from Oil Fields of Krishna-Godavari Basin, India.</title>
        <authorList>
            <person name="Dawar C."/>
            <person name="Aggarwal R.K."/>
        </authorList>
    </citation>
    <scope>NUCLEOTIDE SEQUENCE [LARGE SCALE GENOMIC DNA]</scope>
    <source>
        <strain evidence="2 3">KG-21</strain>
    </source>
</reference>
<evidence type="ECO:0000313" key="2">
    <source>
        <dbReference type="EMBL" id="KOS56425.1"/>
    </source>
</evidence>
<gene>
    <name evidence="2" type="ORF">Z051_09425</name>
</gene>
<keyword evidence="1" id="KW-1133">Transmembrane helix</keyword>
<protein>
    <submittedName>
        <fullName evidence="2">Membrane protein</fullName>
    </submittedName>
</protein>
<reference evidence="3" key="2">
    <citation type="submission" date="2015-01" db="EMBL/GenBank/DDBJ databases">
        <title>Draft genome sequence of potential hydrocarbon metabolising strain of Rhodococcus rhodochrous.</title>
        <authorList>
            <person name="Aggarwal R.K."/>
            <person name="Dawar C."/>
        </authorList>
    </citation>
    <scope>NUCLEOTIDE SEQUENCE [LARGE SCALE GENOMIC DNA]</scope>
    <source>
        <strain evidence="3">KG-21</strain>
    </source>
</reference>
<keyword evidence="1" id="KW-0472">Membrane</keyword>
<dbReference type="AlphaFoldDB" id="A0A0M8PJW8"/>
<accession>A0A0M8PJW8</accession>
<feature type="transmembrane region" description="Helical" evidence="1">
    <location>
        <begin position="7"/>
        <end position="24"/>
    </location>
</feature>
<sequence length="129" mass="13760">MLGARLTAGAAGMMSCTLGVLYLMPEQLVRRPMQPGQVSAVVLIEGLGPWWTVLFVATGLLLLAAATRRRGFVVAHNASVFVWLFYSCCVLYSALLTEPPVPVVTGTLAGFVALLHACIARGCVERGLR</sequence>
<proteinExistence type="predicted"/>
<evidence type="ECO:0000313" key="3">
    <source>
        <dbReference type="Proteomes" id="UP000037712"/>
    </source>
</evidence>
<dbReference type="Proteomes" id="UP000037712">
    <property type="component" value="Unassembled WGS sequence"/>
</dbReference>
<dbReference type="RefSeq" id="WP_054372413.1">
    <property type="nucleotide sequence ID" value="NZ_AZYO01000018.1"/>
</dbReference>
<dbReference type="EMBL" id="AZYO01000018">
    <property type="protein sequence ID" value="KOS56425.1"/>
    <property type="molecule type" value="Genomic_DNA"/>
</dbReference>
<name>A0A0M8PJW8_RHORH</name>
<organism evidence="2 3">
    <name type="scientific">Rhodococcus rhodochrous KG-21</name>
    <dbReference type="NCBI Taxonomy" id="1441923"/>
    <lineage>
        <taxon>Bacteria</taxon>
        <taxon>Bacillati</taxon>
        <taxon>Actinomycetota</taxon>
        <taxon>Actinomycetes</taxon>
        <taxon>Mycobacteriales</taxon>
        <taxon>Nocardiaceae</taxon>
        <taxon>Rhodococcus</taxon>
    </lineage>
</organism>
<feature type="transmembrane region" description="Helical" evidence="1">
    <location>
        <begin position="78"/>
        <end position="97"/>
    </location>
</feature>